<name>A0ABN0WJ92_9ACTN</name>
<comment type="caution">
    <text evidence="1">The sequence shown here is derived from an EMBL/GenBank/DDBJ whole genome shotgun (WGS) entry which is preliminary data.</text>
</comment>
<reference evidence="1 2" key="1">
    <citation type="journal article" date="2019" name="Int. J. Syst. Evol. Microbiol.">
        <title>The Global Catalogue of Microorganisms (GCM) 10K type strain sequencing project: providing services to taxonomists for standard genome sequencing and annotation.</title>
        <authorList>
            <consortium name="The Broad Institute Genomics Platform"/>
            <consortium name="The Broad Institute Genome Sequencing Center for Infectious Disease"/>
            <person name="Wu L."/>
            <person name="Ma J."/>
        </authorList>
    </citation>
    <scope>NUCLEOTIDE SEQUENCE [LARGE SCALE GENOMIC DNA]</scope>
    <source>
        <strain evidence="1 2">JCM 4565</strain>
    </source>
</reference>
<proteinExistence type="predicted"/>
<dbReference type="RefSeq" id="WP_301886877.1">
    <property type="nucleotide sequence ID" value="NZ_BAAABW010000008.1"/>
</dbReference>
<dbReference type="EMBL" id="BAAABW010000008">
    <property type="protein sequence ID" value="GAA0339597.1"/>
    <property type="molecule type" value="Genomic_DNA"/>
</dbReference>
<accession>A0ABN0WJ92</accession>
<protein>
    <recommendedName>
        <fullName evidence="3">DUF1269 domain-containing protein</fullName>
    </recommendedName>
</protein>
<dbReference type="Proteomes" id="UP001500063">
    <property type="component" value="Unassembled WGS sequence"/>
</dbReference>
<evidence type="ECO:0008006" key="3">
    <source>
        <dbReference type="Google" id="ProtNLM"/>
    </source>
</evidence>
<gene>
    <name evidence="1" type="ORF">GCM10010319_14510</name>
</gene>
<evidence type="ECO:0000313" key="1">
    <source>
        <dbReference type="EMBL" id="GAA0339597.1"/>
    </source>
</evidence>
<sequence length="169" mass="17375">MDEHVLFMNLDGPHEGQGALDALRQAHADGDIKLREATVITRDAEGNLDFPATEDNTGTARGFAVGSLVGGLVGILGGPLGIMIGFGAGGLIGGARDAREATAANAAVEMLAAEVPPGSTVLIAEAAEDRPDVLDTALEPFGTGLERYPADRVREAVEAAIANRPPHDE</sequence>
<organism evidence="1 2">
    <name type="scientific">Streptomyces blastmyceticus</name>
    <dbReference type="NCBI Taxonomy" id="68180"/>
    <lineage>
        <taxon>Bacteria</taxon>
        <taxon>Bacillati</taxon>
        <taxon>Actinomycetota</taxon>
        <taxon>Actinomycetes</taxon>
        <taxon>Kitasatosporales</taxon>
        <taxon>Streptomycetaceae</taxon>
        <taxon>Streptomyces</taxon>
    </lineage>
</organism>
<keyword evidence="2" id="KW-1185">Reference proteome</keyword>
<evidence type="ECO:0000313" key="2">
    <source>
        <dbReference type="Proteomes" id="UP001500063"/>
    </source>
</evidence>